<dbReference type="InterPro" id="IPR012373">
    <property type="entry name" value="Ferrdict_sens_TM"/>
</dbReference>
<dbReference type="Proteomes" id="UP001623290">
    <property type="component" value="Chromosome"/>
</dbReference>
<dbReference type="Gene3D" id="3.55.50.30">
    <property type="match status" value="1"/>
</dbReference>
<dbReference type="Pfam" id="PF16220">
    <property type="entry name" value="DUF4880"/>
    <property type="match status" value="1"/>
</dbReference>
<evidence type="ECO:0000313" key="4">
    <source>
        <dbReference type="Proteomes" id="UP001623290"/>
    </source>
</evidence>
<accession>A0ABZ1DZC7</accession>
<feature type="domain" description="FecR N-terminal" evidence="2">
    <location>
        <begin position="14"/>
        <end position="52"/>
    </location>
</feature>
<reference evidence="3 4" key="1">
    <citation type="submission" date="2023-09" db="EMBL/GenBank/DDBJ databases">
        <title>Thioclava shenzhenensis sp. nov., a multidrug resistant bacteria-antagonizing species isolated from coastal seawater.</title>
        <authorList>
            <person name="Long M."/>
        </authorList>
    </citation>
    <scope>NUCLEOTIDE SEQUENCE [LARGE SCALE GENOMIC DNA]</scope>
    <source>
        <strain evidence="3 4">FTW29</strain>
    </source>
</reference>
<dbReference type="PANTHER" id="PTHR30273:SF2">
    <property type="entry name" value="PROTEIN FECR"/>
    <property type="match status" value="1"/>
</dbReference>
<evidence type="ECO:0000313" key="3">
    <source>
        <dbReference type="EMBL" id="WRY34160.1"/>
    </source>
</evidence>
<dbReference type="InterPro" id="IPR032623">
    <property type="entry name" value="FecR_N"/>
</dbReference>
<dbReference type="PIRSF" id="PIRSF018266">
    <property type="entry name" value="FecR"/>
    <property type="match status" value="1"/>
</dbReference>
<evidence type="ECO:0000259" key="2">
    <source>
        <dbReference type="Pfam" id="PF16220"/>
    </source>
</evidence>
<sequence>MTHVMKEENAVKSEALHWFVTLHSKEATEQDRQAAAHWLAQDPAHRAEFEALGDVWRALDDVKDLPAPVFRRPVSASRRAFLSSGLAAGFAAAGLGYVHHRMAAPVLQETGIGEIRSAQLSGGTAVDLDAGTALAAEDHGGGWLRLRQGRARFRVAENASPLHLKAGHVSLQAGAGAYQLHLWKHALAVSVQEGEARLAHPHAGDLKIGRHQQVLLEGHHWGACQQWSPQTGNAWMSGRFIFEDQPLGRVLDDLGRYRHGKVIVMEQALLQLPVSGVFATHRPEDVLAAIEATLPVRRYALTDYLVVLRAA</sequence>
<dbReference type="Pfam" id="PF04773">
    <property type="entry name" value="FecR"/>
    <property type="match status" value="1"/>
</dbReference>
<name>A0ABZ1DZC7_9RHOB</name>
<dbReference type="EMBL" id="CP135443">
    <property type="protein sequence ID" value="WRY34160.1"/>
    <property type="molecule type" value="Genomic_DNA"/>
</dbReference>
<keyword evidence="4" id="KW-1185">Reference proteome</keyword>
<proteinExistence type="predicted"/>
<evidence type="ECO:0000259" key="1">
    <source>
        <dbReference type="Pfam" id="PF04773"/>
    </source>
</evidence>
<dbReference type="RefSeq" id="WP_406721134.1">
    <property type="nucleotide sequence ID" value="NZ_CP135443.1"/>
</dbReference>
<dbReference type="Gene3D" id="2.60.120.1440">
    <property type="match status" value="1"/>
</dbReference>
<gene>
    <name evidence="3" type="ORF">RPE78_02380</name>
</gene>
<dbReference type="InterPro" id="IPR006860">
    <property type="entry name" value="FecR"/>
</dbReference>
<protein>
    <submittedName>
        <fullName evidence="3">DUF4880 domain-containing protein</fullName>
    </submittedName>
</protein>
<dbReference type="PANTHER" id="PTHR30273">
    <property type="entry name" value="PERIPLASMIC SIGNAL SENSOR AND SIGMA FACTOR ACTIVATOR FECR-RELATED"/>
    <property type="match status" value="1"/>
</dbReference>
<organism evidence="3 4">
    <name type="scientific">Thioclava litoralis</name>
    <dbReference type="NCBI Taxonomy" id="3076557"/>
    <lineage>
        <taxon>Bacteria</taxon>
        <taxon>Pseudomonadati</taxon>
        <taxon>Pseudomonadota</taxon>
        <taxon>Alphaproteobacteria</taxon>
        <taxon>Rhodobacterales</taxon>
        <taxon>Paracoccaceae</taxon>
        <taxon>Thioclava</taxon>
    </lineage>
</organism>
<feature type="domain" description="FecR protein" evidence="1">
    <location>
        <begin position="109"/>
        <end position="196"/>
    </location>
</feature>